<name>A0A1F5T364_9BACT</name>
<comment type="caution">
    <text evidence="1">The sequence shown here is derived from an EMBL/GenBank/DDBJ whole genome shotgun (WGS) entry which is preliminary data.</text>
</comment>
<dbReference type="GO" id="GO:0002949">
    <property type="term" value="P:tRNA threonylcarbamoyladenosine modification"/>
    <property type="evidence" value="ECO:0007669"/>
    <property type="project" value="InterPro"/>
</dbReference>
<accession>A0A1F5T364</accession>
<organism evidence="1 2">
    <name type="scientific">Candidatus Falkowbacteria bacterium RIFOXYC2_FULL_36_12</name>
    <dbReference type="NCBI Taxonomy" id="1798002"/>
    <lineage>
        <taxon>Bacteria</taxon>
        <taxon>Candidatus Falkowiibacteriota</taxon>
    </lineage>
</organism>
<dbReference type="EMBL" id="MFGJ01000001">
    <property type="protein sequence ID" value="OGF33397.1"/>
    <property type="molecule type" value="Genomic_DNA"/>
</dbReference>
<sequence length="92" mass="10686">MKIYSVKKRNSSVKRLIHVDAYRVEAEDLFQIGLQEYLNDPQTAVFIEWGSKVEKKFKKSKINFTKIKIRKVKASASGGNKLSDQERQIIIE</sequence>
<dbReference type="InterPro" id="IPR003442">
    <property type="entry name" value="T6A_TsaE"/>
</dbReference>
<evidence type="ECO:0000313" key="2">
    <source>
        <dbReference type="Proteomes" id="UP000179001"/>
    </source>
</evidence>
<dbReference type="InterPro" id="IPR027417">
    <property type="entry name" value="P-loop_NTPase"/>
</dbReference>
<dbReference type="Gene3D" id="3.40.50.300">
    <property type="entry name" value="P-loop containing nucleotide triphosphate hydrolases"/>
    <property type="match status" value="1"/>
</dbReference>
<reference evidence="1 2" key="1">
    <citation type="journal article" date="2016" name="Nat. Commun.">
        <title>Thousands of microbial genomes shed light on interconnected biogeochemical processes in an aquifer system.</title>
        <authorList>
            <person name="Anantharaman K."/>
            <person name="Brown C.T."/>
            <person name="Hug L.A."/>
            <person name="Sharon I."/>
            <person name="Castelle C.J."/>
            <person name="Probst A.J."/>
            <person name="Thomas B.C."/>
            <person name="Singh A."/>
            <person name="Wilkins M.J."/>
            <person name="Karaoz U."/>
            <person name="Brodie E.L."/>
            <person name="Williams K.H."/>
            <person name="Hubbard S.S."/>
            <person name="Banfield J.F."/>
        </authorList>
    </citation>
    <scope>NUCLEOTIDE SEQUENCE [LARGE SCALE GENOMIC DNA]</scope>
</reference>
<protein>
    <submittedName>
        <fullName evidence="1">Uncharacterized protein</fullName>
    </submittedName>
</protein>
<dbReference type="AlphaFoldDB" id="A0A1F5T364"/>
<evidence type="ECO:0000313" key="1">
    <source>
        <dbReference type="EMBL" id="OGF33397.1"/>
    </source>
</evidence>
<dbReference type="Proteomes" id="UP000179001">
    <property type="component" value="Unassembled WGS sequence"/>
</dbReference>
<proteinExistence type="predicted"/>
<dbReference type="STRING" id="1798002.A2478_01705"/>
<dbReference type="Pfam" id="PF02367">
    <property type="entry name" value="TsaE"/>
    <property type="match status" value="1"/>
</dbReference>
<gene>
    <name evidence="1" type="ORF">A2478_01705</name>
</gene>